<dbReference type="PANTHER" id="PTHR10989:SF16">
    <property type="entry name" value="AT02829P-RELATED"/>
    <property type="match status" value="1"/>
</dbReference>
<organism evidence="6 7">
    <name type="scientific">Phyllosticta citriasiana</name>
    <dbReference type="NCBI Taxonomy" id="595635"/>
    <lineage>
        <taxon>Eukaryota</taxon>
        <taxon>Fungi</taxon>
        <taxon>Dikarya</taxon>
        <taxon>Ascomycota</taxon>
        <taxon>Pezizomycotina</taxon>
        <taxon>Dothideomycetes</taxon>
        <taxon>Dothideomycetes incertae sedis</taxon>
        <taxon>Botryosphaeriales</taxon>
        <taxon>Phyllostictaceae</taxon>
        <taxon>Phyllosticta</taxon>
    </lineage>
</organism>
<feature type="transmembrane region" description="Helical" evidence="5">
    <location>
        <begin position="64"/>
        <end position="89"/>
    </location>
</feature>
<evidence type="ECO:0000256" key="3">
    <source>
        <dbReference type="ARBA" id="ARBA00022989"/>
    </source>
</evidence>
<feature type="transmembrane region" description="Helical" evidence="5">
    <location>
        <begin position="32"/>
        <end position="52"/>
    </location>
</feature>
<feature type="transmembrane region" description="Helical" evidence="5">
    <location>
        <begin position="165"/>
        <end position="184"/>
    </location>
</feature>
<keyword evidence="4 5" id="KW-0472">Membrane</keyword>
<reference evidence="6 7" key="1">
    <citation type="submission" date="2024-04" db="EMBL/GenBank/DDBJ databases">
        <title>Phyllosticta paracitricarpa is synonymous to the EU quarantine fungus P. citricarpa based on phylogenomic analyses.</title>
        <authorList>
            <consortium name="Lawrence Berkeley National Laboratory"/>
            <person name="Van Ingen-Buijs V.A."/>
            <person name="Van Westerhoven A.C."/>
            <person name="Haridas S."/>
            <person name="Skiadas P."/>
            <person name="Martin F."/>
            <person name="Groenewald J.Z."/>
            <person name="Crous P.W."/>
            <person name="Seidl M.F."/>
        </authorList>
    </citation>
    <scope>NUCLEOTIDE SEQUENCE [LARGE SCALE GENOMIC DNA]</scope>
    <source>
        <strain evidence="6 7">CBS 123371</strain>
    </source>
</reference>
<gene>
    <name evidence="6" type="ORF">IWZ03DRAFT_412213</name>
</gene>
<evidence type="ECO:0000256" key="5">
    <source>
        <dbReference type="SAM" id="Phobius"/>
    </source>
</evidence>
<evidence type="ECO:0000256" key="4">
    <source>
        <dbReference type="ARBA" id="ARBA00023136"/>
    </source>
</evidence>
<dbReference type="Pfam" id="PF04750">
    <property type="entry name" value="Far-17a_AIG1"/>
    <property type="match status" value="1"/>
</dbReference>
<name>A0ABR1KW31_9PEZI</name>
<protein>
    <submittedName>
        <fullName evidence="6">FAR-17a/AIG1-like protein-domain-containing protein</fullName>
    </submittedName>
</protein>
<keyword evidence="2 5" id="KW-0812">Transmembrane</keyword>
<evidence type="ECO:0000256" key="2">
    <source>
        <dbReference type="ARBA" id="ARBA00022692"/>
    </source>
</evidence>
<feature type="transmembrane region" description="Helical" evidence="5">
    <location>
        <begin position="210"/>
        <end position="230"/>
    </location>
</feature>
<sequence length="258" mass="28181">MARQPSDPLVVQGTLLASKHPLQRLPSPSRGVSALVHVAGLVSFFYSFRYLVVTPNPIGELWGWHFQHLTILTLSITFLSFAFGILADLTLSARLFYLKNIFAVVAAPLEFCVSVLYWGIRAIDPKLLLHPDSPVPPPAIDHSFHTIPTLLCLLDLLLLSPPWTLAFLPSLGLAGALATAYWFWVETCAAHNNGVYAYPLFGLLDTWARVQVFAGAAIIFSVAVVILGSLQTWANGSLKDINGVSRGEDERPGHVKGE</sequence>
<evidence type="ECO:0000313" key="6">
    <source>
        <dbReference type="EMBL" id="KAK7522044.1"/>
    </source>
</evidence>
<keyword evidence="7" id="KW-1185">Reference proteome</keyword>
<dbReference type="EMBL" id="JBBPHU010000002">
    <property type="protein sequence ID" value="KAK7522044.1"/>
    <property type="molecule type" value="Genomic_DNA"/>
</dbReference>
<feature type="transmembrane region" description="Helical" evidence="5">
    <location>
        <begin position="101"/>
        <end position="120"/>
    </location>
</feature>
<dbReference type="InterPro" id="IPR006838">
    <property type="entry name" value="ADTRP_AIG1"/>
</dbReference>
<evidence type="ECO:0000256" key="1">
    <source>
        <dbReference type="ARBA" id="ARBA00004127"/>
    </source>
</evidence>
<comment type="subcellular location">
    <subcellularLocation>
        <location evidence="1">Endomembrane system</location>
        <topology evidence="1">Multi-pass membrane protein</topology>
    </subcellularLocation>
</comment>
<accession>A0ABR1KW31</accession>
<proteinExistence type="predicted"/>
<dbReference type="PANTHER" id="PTHR10989">
    <property type="entry name" value="ANDROGEN-INDUCED PROTEIN 1-RELATED"/>
    <property type="match status" value="1"/>
</dbReference>
<comment type="caution">
    <text evidence="6">The sequence shown here is derived from an EMBL/GenBank/DDBJ whole genome shotgun (WGS) entry which is preliminary data.</text>
</comment>
<dbReference type="Proteomes" id="UP001363622">
    <property type="component" value="Unassembled WGS sequence"/>
</dbReference>
<keyword evidence="3 5" id="KW-1133">Transmembrane helix</keyword>
<evidence type="ECO:0000313" key="7">
    <source>
        <dbReference type="Proteomes" id="UP001363622"/>
    </source>
</evidence>